<sequence length="965" mass="105280">MNLETFKDLSEEDKLGRLFFVRSPSLNTENYIYLGTRPYGKVNISTKLKDIIIEIVNTLEAQYFNISEVTTDEGTTVQLGLNLKQGGGLSFDNGLRVSGVDGGYVKGIKSGDKSLLIDDNLLSQTISLEKEDGSLILKGTGGTEISRVSFPEILKSVEFNDGDDTLIFTFDTISGDEEIVTVSLDKLAHIYSAGDGLQLDSGSTEFSVLKDPASDSFLSVSSSGVLLSGVTTELGKKQDILTPGTGISINNNVISVKFTEKVDKFEDLPLIGNSKLVYLVKSEVTDKNDEDKRDVYYYIGNQYQLICSEVSIEVILGLIAKVPSILYQVSDAKLVLSKVEEALVDLPELITAVTAMETTITAATETIIPALEAKIPVADTTSGIISIATEADGLNKNSTKQVIKTNLTLDIKEGKLGVYGVHKDTPIDEVTLPSGGGGQTYTAGQNIIIDQNGKIGLHFIQKVSTLPAKGDSAVIYLVDKQDHPGYYTAYLYFVDRFRLLLDDTNLESFAENILNFITIHADIIKDIPKFIGELPGLIEKIPEYKEKIKQIEELVESLPGIIDGVEDKLKEIESGATQMSEAITAHTQAIGTLTQTATATTASVAAISGTVGSLSTTVIGKQDKFELDLENNIVTFSKGDLKIIHERVHIYLYLLQLHWMKENRKERFLFKDQPYSSVSNPYYDGIEYIIWEVIDMDEKILLETRKKLIENINNGHLFNYAEETVIPFIEKVIKFYGSISGKDTKTYNAAPDTTATTSLVKFAKGSTADVIITGKTATTFYVDEQLKELYLGDFRLTGYDTIALKSGQSGTDGKVSIDFIKNLGTSAVTTTNVPLLKLSATTTVTNDLTYNVSGSVLTSTVNLGTSTDVTAPNIIKDSGNGIYTSIKADYTNGELQLKYKSDPSQSADTSGWTPIGAAIPLHLDSFLASFDFIKSNVEFLTWIDSLSGDTALQAAVQAYYNSYIT</sequence>
<protein>
    <submittedName>
        <fullName evidence="1">Uncharacterized protein</fullName>
    </submittedName>
</protein>
<accession>A0A5J4UXP9</accession>
<evidence type="ECO:0000313" key="1">
    <source>
        <dbReference type="EMBL" id="KAA6374515.1"/>
    </source>
</evidence>
<organism evidence="1 2">
    <name type="scientific">Streblomastix strix</name>
    <dbReference type="NCBI Taxonomy" id="222440"/>
    <lineage>
        <taxon>Eukaryota</taxon>
        <taxon>Metamonada</taxon>
        <taxon>Preaxostyla</taxon>
        <taxon>Oxymonadida</taxon>
        <taxon>Streblomastigidae</taxon>
        <taxon>Streblomastix</taxon>
    </lineage>
</organism>
<evidence type="ECO:0000313" key="2">
    <source>
        <dbReference type="Proteomes" id="UP000324800"/>
    </source>
</evidence>
<proteinExistence type="predicted"/>
<reference evidence="1 2" key="1">
    <citation type="submission" date="2019-03" db="EMBL/GenBank/DDBJ databases">
        <title>Single cell metagenomics reveals metabolic interactions within the superorganism composed of flagellate Streblomastix strix and complex community of Bacteroidetes bacteria on its surface.</title>
        <authorList>
            <person name="Treitli S.C."/>
            <person name="Kolisko M."/>
            <person name="Husnik F."/>
            <person name="Keeling P."/>
            <person name="Hampl V."/>
        </authorList>
    </citation>
    <scope>NUCLEOTIDE SEQUENCE [LARGE SCALE GENOMIC DNA]</scope>
    <source>
        <strain evidence="1">ST1C</strain>
    </source>
</reference>
<dbReference type="EMBL" id="SNRW01011919">
    <property type="protein sequence ID" value="KAA6374515.1"/>
    <property type="molecule type" value="Genomic_DNA"/>
</dbReference>
<gene>
    <name evidence="1" type="ORF">EZS28_029958</name>
</gene>
<name>A0A5J4UXP9_9EUKA</name>
<comment type="caution">
    <text evidence="1">The sequence shown here is derived from an EMBL/GenBank/DDBJ whole genome shotgun (WGS) entry which is preliminary data.</text>
</comment>
<dbReference type="Proteomes" id="UP000324800">
    <property type="component" value="Unassembled WGS sequence"/>
</dbReference>
<dbReference type="AlphaFoldDB" id="A0A5J4UXP9"/>